<dbReference type="InterPro" id="IPR003658">
    <property type="entry name" value="Anti-sigma_ant"/>
</dbReference>
<feature type="domain" description="STAS" evidence="4">
    <location>
        <begin position="116"/>
        <end position="225"/>
    </location>
</feature>
<dbReference type="SUPFAM" id="SSF52091">
    <property type="entry name" value="SpoIIaa-like"/>
    <property type="match status" value="1"/>
</dbReference>
<dbReference type="AlphaFoldDB" id="A0A5J5K5Q8"/>
<evidence type="ECO:0000256" key="1">
    <source>
        <dbReference type="ARBA" id="ARBA00009013"/>
    </source>
</evidence>
<dbReference type="GO" id="GO:0043856">
    <property type="term" value="F:anti-sigma factor antagonist activity"/>
    <property type="evidence" value="ECO:0007669"/>
    <property type="project" value="InterPro"/>
</dbReference>
<evidence type="ECO:0000256" key="3">
    <source>
        <dbReference type="SAM" id="MobiDB-lite"/>
    </source>
</evidence>
<dbReference type="Gene3D" id="3.30.750.24">
    <property type="entry name" value="STAS domain"/>
    <property type="match status" value="1"/>
</dbReference>
<reference evidence="5 6" key="1">
    <citation type="submission" date="2019-09" db="EMBL/GenBank/DDBJ databases">
        <title>Screening of Novel Bioactive Compounds from Soil-Associated.</title>
        <authorList>
            <person name="Gong X."/>
        </authorList>
    </citation>
    <scope>NUCLEOTIDE SEQUENCE [LARGE SCALE GENOMIC DNA]</scope>
    <source>
        <strain evidence="5 6">Gxj-6</strain>
    </source>
</reference>
<dbReference type="PANTHER" id="PTHR33495">
    <property type="entry name" value="ANTI-SIGMA FACTOR ANTAGONIST TM_1081-RELATED-RELATED"/>
    <property type="match status" value="1"/>
</dbReference>
<dbReference type="PANTHER" id="PTHR33495:SF2">
    <property type="entry name" value="ANTI-SIGMA FACTOR ANTAGONIST TM_1081-RELATED"/>
    <property type="match status" value="1"/>
</dbReference>
<sequence>MTQVPGRAGGGEASARRPQAAPRHRLGRAAHVTETLTEQGFCMIPVARETPHSNQDKSPVLYLFAPIWRTSGVAGRTRRPSTAGHYWDLTLLRVASFKTVRPKNMDEGAYMTTQQLEITVSDHQPAVLVVLRGELDIATGDSLRSVIRKLVHQGRAKIVVDASDLRFCDSCGLEALLDARDDIEKAAGCLRLTGVHGVLRIVLEATRLRGTFSIDGTPVEAVAAMVVTDSHDVSMV</sequence>
<comment type="similarity">
    <text evidence="1 2">Belongs to the anti-sigma-factor antagonist family.</text>
</comment>
<evidence type="ECO:0000259" key="4">
    <source>
        <dbReference type="PROSITE" id="PS50801"/>
    </source>
</evidence>
<dbReference type="EMBL" id="VYTZ01000004">
    <property type="protein sequence ID" value="KAA9378816.1"/>
    <property type="molecule type" value="Genomic_DNA"/>
</dbReference>
<dbReference type="Pfam" id="PF01740">
    <property type="entry name" value="STAS"/>
    <property type="match status" value="1"/>
</dbReference>
<accession>A0A5J5K5Q8</accession>
<keyword evidence="6" id="KW-1185">Reference proteome</keyword>
<name>A0A5J5K5Q8_9ACTN</name>
<evidence type="ECO:0000313" key="5">
    <source>
        <dbReference type="EMBL" id="KAA9378816.1"/>
    </source>
</evidence>
<dbReference type="InterPro" id="IPR002645">
    <property type="entry name" value="STAS_dom"/>
</dbReference>
<proteinExistence type="inferred from homology"/>
<dbReference type="CDD" id="cd07043">
    <property type="entry name" value="STAS_anti-anti-sigma_factors"/>
    <property type="match status" value="1"/>
</dbReference>
<dbReference type="PROSITE" id="PS50801">
    <property type="entry name" value="STAS"/>
    <property type="match status" value="1"/>
</dbReference>
<dbReference type="InterPro" id="IPR036513">
    <property type="entry name" value="STAS_dom_sf"/>
</dbReference>
<organism evidence="5 6">
    <name type="scientific">Microbispora cellulosiformans</name>
    <dbReference type="NCBI Taxonomy" id="2614688"/>
    <lineage>
        <taxon>Bacteria</taxon>
        <taxon>Bacillati</taxon>
        <taxon>Actinomycetota</taxon>
        <taxon>Actinomycetes</taxon>
        <taxon>Streptosporangiales</taxon>
        <taxon>Streptosporangiaceae</taxon>
        <taxon>Microbispora</taxon>
    </lineage>
</organism>
<evidence type="ECO:0000313" key="6">
    <source>
        <dbReference type="Proteomes" id="UP000327011"/>
    </source>
</evidence>
<gene>
    <name evidence="5" type="ORF">F5972_11255</name>
</gene>
<dbReference type="NCBIfam" id="TIGR00377">
    <property type="entry name" value="ant_ant_sig"/>
    <property type="match status" value="1"/>
</dbReference>
<dbReference type="Proteomes" id="UP000327011">
    <property type="component" value="Unassembled WGS sequence"/>
</dbReference>
<feature type="region of interest" description="Disordered" evidence="3">
    <location>
        <begin position="1"/>
        <end position="26"/>
    </location>
</feature>
<protein>
    <recommendedName>
        <fullName evidence="2">Anti-sigma factor antagonist</fullName>
    </recommendedName>
</protein>
<comment type="caution">
    <text evidence="5">The sequence shown here is derived from an EMBL/GenBank/DDBJ whole genome shotgun (WGS) entry which is preliminary data.</text>
</comment>
<evidence type="ECO:0000256" key="2">
    <source>
        <dbReference type="RuleBase" id="RU003749"/>
    </source>
</evidence>